<feature type="domain" description="Protein kinase" evidence="2">
    <location>
        <begin position="95"/>
        <end position="331"/>
    </location>
</feature>
<dbReference type="GO" id="GO:0005524">
    <property type="term" value="F:ATP binding"/>
    <property type="evidence" value="ECO:0007669"/>
    <property type="project" value="InterPro"/>
</dbReference>
<dbReference type="STRING" id="1429867.A0A0G4PXE9"/>
<evidence type="ECO:0000313" key="3">
    <source>
        <dbReference type="EMBL" id="CRL31008.1"/>
    </source>
</evidence>
<protein>
    <submittedName>
        <fullName evidence="3">Tyrosine-protein kinase, receptor ROR, subgroup</fullName>
    </submittedName>
</protein>
<dbReference type="InterPro" id="IPR011009">
    <property type="entry name" value="Kinase-like_dom_sf"/>
</dbReference>
<evidence type="ECO:0000259" key="2">
    <source>
        <dbReference type="PROSITE" id="PS50011"/>
    </source>
</evidence>
<accession>A0A0G4PXE9</accession>
<dbReference type="GO" id="GO:0004672">
    <property type="term" value="F:protein kinase activity"/>
    <property type="evidence" value="ECO:0007669"/>
    <property type="project" value="InterPro"/>
</dbReference>
<evidence type="ECO:0000313" key="4">
    <source>
        <dbReference type="Proteomes" id="UP000053732"/>
    </source>
</evidence>
<dbReference type="Pfam" id="PF07714">
    <property type="entry name" value="PK_Tyr_Ser-Thr"/>
    <property type="match status" value="1"/>
</dbReference>
<dbReference type="InterPro" id="IPR000719">
    <property type="entry name" value="Prot_kinase_dom"/>
</dbReference>
<dbReference type="Proteomes" id="UP000053732">
    <property type="component" value="Unassembled WGS sequence"/>
</dbReference>
<keyword evidence="4" id="KW-1185">Reference proteome</keyword>
<dbReference type="EMBL" id="HG793200">
    <property type="protein sequence ID" value="CRL31008.1"/>
    <property type="molecule type" value="Genomic_DNA"/>
</dbReference>
<dbReference type="InterPro" id="IPR001245">
    <property type="entry name" value="Ser-Thr/Tyr_kinase_cat_dom"/>
</dbReference>
<dbReference type="AlphaFoldDB" id="A0A0G4PXE9"/>
<feature type="region of interest" description="Disordered" evidence="1">
    <location>
        <begin position="1"/>
        <end position="66"/>
    </location>
</feature>
<dbReference type="SUPFAM" id="SSF56112">
    <property type="entry name" value="Protein kinase-like (PK-like)"/>
    <property type="match status" value="1"/>
</dbReference>
<sequence>MSKQDKHCTALDFKSYQERLANNPSREAPLSKQSHQLDAPAQLDSSSNSKKRKTSSRSEHTRKVVSGGPKRLVLPQVCEEGISRGLIVREESPWDTYRRTLRCNLAGEVFITARRSRPSQVVAIRKYTKGDVTKMRRLFGILDHDNVLTARECFVNEGCMYALVNDLQLTLEQLVGCRSLYPTEAELASMIWQILDGLCYLNETGLEHQSLTCRNILLGLDGVIKIASLEMCVECLPGQAQNVYIKKLASITMEIMQKYVKDDGMVGVDDVDRWPVDSDAFGFLSALSTAKSIDSLKEQPLVRKKNQLVGELILLARSILVSARMFYSYER</sequence>
<evidence type="ECO:0000256" key="1">
    <source>
        <dbReference type="SAM" id="MobiDB-lite"/>
    </source>
</evidence>
<keyword evidence="3" id="KW-0808">Transferase</keyword>
<reference evidence="3 4" key="1">
    <citation type="journal article" date="2014" name="Nat. Commun.">
        <title>Multiple recent horizontal transfers of a large genomic region in cheese making fungi.</title>
        <authorList>
            <person name="Cheeseman K."/>
            <person name="Ropars J."/>
            <person name="Renault P."/>
            <person name="Dupont J."/>
            <person name="Gouzy J."/>
            <person name="Branca A."/>
            <person name="Abraham A.L."/>
            <person name="Ceppi M."/>
            <person name="Conseiller E."/>
            <person name="Debuchy R."/>
            <person name="Malagnac F."/>
            <person name="Goarin A."/>
            <person name="Silar P."/>
            <person name="Lacoste S."/>
            <person name="Sallet E."/>
            <person name="Bensimon A."/>
            <person name="Giraud T."/>
            <person name="Brygoo Y."/>
        </authorList>
    </citation>
    <scope>NUCLEOTIDE SEQUENCE [LARGE SCALE GENOMIC DNA]</scope>
    <source>
        <strain evidence="4">FM 013</strain>
    </source>
</reference>
<proteinExistence type="predicted"/>
<name>A0A0G4PXE9_PENC3</name>
<feature type="compositionally biased region" description="Polar residues" evidence="1">
    <location>
        <begin position="20"/>
        <end position="36"/>
    </location>
</feature>
<keyword evidence="3" id="KW-0675">Receptor</keyword>
<dbReference type="Gene3D" id="1.10.510.10">
    <property type="entry name" value="Transferase(Phosphotransferase) domain 1"/>
    <property type="match status" value="1"/>
</dbReference>
<gene>
    <name evidence="3" type="ORF">PCAMFM013_S067g000016</name>
</gene>
<dbReference type="PROSITE" id="PS50011">
    <property type="entry name" value="PROTEIN_KINASE_DOM"/>
    <property type="match status" value="1"/>
</dbReference>
<organism evidence="3 4">
    <name type="scientific">Penicillium camemberti (strain FM 013)</name>
    <dbReference type="NCBI Taxonomy" id="1429867"/>
    <lineage>
        <taxon>Eukaryota</taxon>
        <taxon>Fungi</taxon>
        <taxon>Dikarya</taxon>
        <taxon>Ascomycota</taxon>
        <taxon>Pezizomycotina</taxon>
        <taxon>Eurotiomycetes</taxon>
        <taxon>Eurotiomycetidae</taxon>
        <taxon>Eurotiales</taxon>
        <taxon>Aspergillaceae</taxon>
        <taxon>Penicillium</taxon>
    </lineage>
</organism>
<keyword evidence="3" id="KW-0418">Kinase</keyword>